<proteinExistence type="predicted"/>
<feature type="compositionally biased region" description="Basic and acidic residues" evidence="1">
    <location>
        <begin position="64"/>
        <end position="75"/>
    </location>
</feature>
<dbReference type="EMBL" id="LGTE01000001">
    <property type="protein sequence ID" value="KNZ71036.1"/>
    <property type="molecule type" value="Genomic_DNA"/>
</dbReference>
<protein>
    <recommendedName>
        <fullName evidence="4">Rubrerythrin diiron-binding domain-containing protein</fullName>
    </recommendedName>
</protein>
<dbReference type="RefSeq" id="WP_013120037.1">
    <property type="nucleotide sequence ID" value="NZ_LGTE01000001.1"/>
</dbReference>
<organism evidence="2 3">
    <name type="scientific">Thermincola ferriacetica</name>
    <dbReference type="NCBI Taxonomy" id="281456"/>
    <lineage>
        <taxon>Bacteria</taxon>
        <taxon>Bacillati</taxon>
        <taxon>Bacillota</taxon>
        <taxon>Clostridia</taxon>
        <taxon>Eubacteriales</taxon>
        <taxon>Thermincolaceae</taxon>
        <taxon>Thermincola</taxon>
    </lineage>
</organism>
<dbReference type="Proteomes" id="UP000037175">
    <property type="component" value="Unassembled WGS sequence"/>
</dbReference>
<feature type="region of interest" description="Disordered" evidence="1">
    <location>
        <begin position="64"/>
        <end position="87"/>
    </location>
</feature>
<dbReference type="InterPro" id="IPR012347">
    <property type="entry name" value="Ferritin-like"/>
</dbReference>
<comment type="caution">
    <text evidence="2">The sequence shown here is derived from an EMBL/GenBank/DDBJ whole genome shotgun (WGS) entry which is preliminary data.</text>
</comment>
<reference evidence="3" key="1">
    <citation type="submission" date="2015-07" db="EMBL/GenBank/DDBJ databases">
        <title>Complete Genome of Thermincola ferriacetica strain Z-0001T.</title>
        <authorList>
            <person name="Lusk B."/>
            <person name="Badalamenti J.P."/>
            <person name="Parameswaran P."/>
            <person name="Bond D.R."/>
            <person name="Torres C.I."/>
        </authorList>
    </citation>
    <scope>NUCLEOTIDE SEQUENCE [LARGE SCALE GENOMIC DNA]</scope>
    <source>
        <strain evidence="3">Z-0001</strain>
    </source>
</reference>
<evidence type="ECO:0000256" key="1">
    <source>
        <dbReference type="SAM" id="MobiDB-lite"/>
    </source>
</evidence>
<gene>
    <name evidence="2" type="ORF">Tfer_0107</name>
</gene>
<feature type="compositionally biased region" description="Basic residues" evidence="1">
    <location>
        <begin position="76"/>
        <end position="87"/>
    </location>
</feature>
<name>A0A0L6W6E9_9FIRM</name>
<evidence type="ECO:0000313" key="3">
    <source>
        <dbReference type="Proteomes" id="UP000037175"/>
    </source>
</evidence>
<keyword evidence="3" id="KW-1185">Reference proteome</keyword>
<accession>A0A0L6W6E9</accession>
<dbReference type="CDD" id="cd00657">
    <property type="entry name" value="Ferritin_like"/>
    <property type="match status" value="1"/>
</dbReference>
<dbReference type="AlphaFoldDB" id="A0A0L6W6E9"/>
<evidence type="ECO:0000313" key="2">
    <source>
        <dbReference type="EMBL" id="KNZ71036.1"/>
    </source>
</evidence>
<evidence type="ECO:0008006" key="4">
    <source>
        <dbReference type="Google" id="ProtNLM"/>
    </source>
</evidence>
<sequence>MSFIEDLTSCLQEENNAVIDYLHLAANAPDEVSRRVILRISREKQRHADFLAWLLEGCEKSCAKAQDEDKQDKNARPRSRVQRTLKK</sequence>
<dbReference type="SUPFAM" id="SSF47240">
    <property type="entry name" value="Ferritin-like"/>
    <property type="match status" value="1"/>
</dbReference>
<dbReference type="Gene3D" id="1.20.1260.10">
    <property type="match status" value="1"/>
</dbReference>
<dbReference type="InterPro" id="IPR009078">
    <property type="entry name" value="Ferritin-like_SF"/>
</dbReference>